<dbReference type="CDD" id="cd06170">
    <property type="entry name" value="LuxR_C_like"/>
    <property type="match status" value="1"/>
</dbReference>
<feature type="domain" description="HTH luxR-type" evidence="2">
    <location>
        <begin position="264"/>
        <end position="329"/>
    </location>
</feature>
<sequence length="331" mass="35681">MSLSDVIGLDTTASAVYRAMLGNPAADVAELSGMLRLTVGEVADALDALADSALLEPSRATPGMFRVVDPRVALERALQQEEEELHRKQRKLADSKAKAAQVLAEFERPGRVESGDEHRSVRITGLDAIQNELEVLARGLRSDLRSVVPGGAQSAAALAAARPLDAEVLARGVQMRTLYQDSARNDAATIEHAKWLTEHEGQVRTAPLLPPRLLVFDGRIAMIPLKPSDTRAGALRTEDPAVVRNLVAMFEQAWEMAVPLGADGTSDAGSLTPTEREILRLLASGITDEAASRRLGVSMRTVRRQMAALMERLGASSRFEAGINAARRGWL</sequence>
<accession>A0AAU2A2I0</accession>
<dbReference type="InterPro" id="IPR036388">
    <property type="entry name" value="WH-like_DNA-bd_sf"/>
</dbReference>
<dbReference type="InterPro" id="IPR000792">
    <property type="entry name" value="Tscrpt_reg_LuxR_C"/>
</dbReference>
<dbReference type="GO" id="GO:0006355">
    <property type="term" value="P:regulation of DNA-templated transcription"/>
    <property type="evidence" value="ECO:0007669"/>
    <property type="project" value="InterPro"/>
</dbReference>
<evidence type="ECO:0000259" key="2">
    <source>
        <dbReference type="PROSITE" id="PS50043"/>
    </source>
</evidence>
<dbReference type="Gene3D" id="1.10.10.10">
    <property type="entry name" value="Winged helix-like DNA-binding domain superfamily/Winged helix DNA-binding domain"/>
    <property type="match status" value="2"/>
</dbReference>
<dbReference type="AlphaFoldDB" id="A0AAU2A2I0"/>
<keyword evidence="1" id="KW-0175">Coiled coil</keyword>
<dbReference type="SUPFAM" id="SSF46894">
    <property type="entry name" value="C-terminal effector domain of the bipartite response regulators"/>
    <property type="match status" value="1"/>
</dbReference>
<dbReference type="InterPro" id="IPR051797">
    <property type="entry name" value="TrmB-like"/>
</dbReference>
<name>A0AAU2A2I0_9ACTN</name>
<protein>
    <submittedName>
        <fullName evidence="3">LuxR C-terminal-related transcriptional regulator</fullName>
    </submittedName>
</protein>
<dbReference type="GO" id="GO:0003677">
    <property type="term" value="F:DNA binding"/>
    <property type="evidence" value="ECO:0007669"/>
    <property type="project" value="InterPro"/>
</dbReference>
<dbReference type="Pfam" id="PF00196">
    <property type="entry name" value="GerE"/>
    <property type="match status" value="1"/>
</dbReference>
<evidence type="ECO:0000256" key="1">
    <source>
        <dbReference type="SAM" id="Coils"/>
    </source>
</evidence>
<dbReference type="Pfam" id="PF21806">
    <property type="entry name" value="DUF6879"/>
    <property type="match status" value="1"/>
</dbReference>
<dbReference type="InterPro" id="IPR016032">
    <property type="entry name" value="Sig_transdc_resp-reg_C-effctor"/>
</dbReference>
<reference evidence="3" key="1">
    <citation type="submission" date="2022-10" db="EMBL/GenBank/DDBJ databases">
        <title>The complete genomes of actinobacterial strains from the NBC collection.</title>
        <authorList>
            <person name="Joergensen T.S."/>
            <person name="Alvarez Arevalo M."/>
            <person name="Sterndorff E.B."/>
            <person name="Faurdal D."/>
            <person name="Vuksanovic O."/>
            <person name="Mourched A.-S."/>
            <person name="Charusanti P."/>
            <person name="Shaw S."/>
            <person name="Blin K."/>
            <person name="Weber T."/>
        </authorList>
    </citation>
    <scope>NUCLEOTIDE SEQUENCE</scope>
    <source>
        <strain evidence="3">NBC_00093</strain>
    </source>
</reference>
<feature type="coiled-coil region" evidence="1">
    <location>
        <begin position="71"/>
        <end position="105"/>
    </location>
</feature>
<dbReference type="PRINTS" id="PR00038">
    <property type="entry name" value="HTHLUXR"/>
</dbReference>
<gene>
    <name evidence="3" type="ORF">OHA22_22190</name>
</gene>
<dbReference type="PANTHER" id="PTHR34293:SF1">
    <property type="entry name" value="HTH-TYPE TRANSCRIPTIONAL REGULATOR TRMBL2"/>
    <property type="match status" value="1"/>
</dbReference>
<dbReference type="SMART" id="SM00421">
    <property type="entry name" value="HTH_LUXR"/>
    <property type="match status" value="1"/>
</dbReference>
<dbReference type="PROSITE" id="PS50043">
    <property type="entry name" value="HTH_LUXR_2"/>
    <property type="match status" value="1"/>
</dbReference>
<evidence type="ECO:0000313" key="3">
    <source>
        <dbReference type="EMBL" id="WTT18057.1"/>
    </source>
</evidence>
<dbReference type="PANTHER" id="PTHR34293">
    <property type="entry name" value="HTH-TYPE TRANSCRIPTIONAL REGULATOR TRMBL2"/>
    <property type="match status" value="1"/>
</dbReference>
<dbReference type="EMBL" id="CP108222">
    <property type="protein sequence ID" value="WTT18057.1"/>
    <property type="molecule type" value="Genomic_DNA"/>
</dbReference>
<dbReference type="InterPro" id="IPR049244">
    <property type="entry name" value="DUF6879"/>
</dbReference>
<proteinExistence type="predicted"/>
<organism evidence="3">
    <name type="scientific">Streptomyces sp. NBC_00093</name>
    <dbReference type="NCBI Taxonomy" id="2975649"/>
    <lineage>
        <taxon>Bacteria</taxon>
        <taxon>Bacillati</taxon>
        <taxon>Actinomycetota</taxon>
        <taxon>Actinomycetes</taxon>
        <taxon>Kitasatosporales</taxon>
        <taxon>Streptomycetaceae</taxon>
        <taxon>Streptomyces</taxon>
    </lineage>
</organism>